<dbReference type="PANTHER" id="PTHR46483">
    <property type="entry name" value="PHOSPHOLIPASE A1 PLIP2, CHLOROPLASTIC"/>
    <property type="match status" value="1"/>
</dbReference>
<dbReference type="SUPFAM" id="SSF53474">
    <property type="entry name" value="alpha/beta-Hydrolases"/>
    <property type="match status" value="1"/>
</dbReference>
<dbReference type="Proteomes" id="UP000594263">
    <property type="component" value="Unplaced"/>
</dbReference>
<reference evidence="4" key="1">
    <citation type="submission" date="2021-01" db="UniProtKB">
        <authorList>
            <consortium name="EnsemblPlants"/>
        </authorList>
    </citation>
    <scope>IDENTIFICATION</scope>
</reference>
<dbReference type="EnsemblPlants" id="Kaladp0044s0074.1.v1.1">
    <property type="protein sequence ID" value="Kaladp0044s0074.1.v1.1"/>
    <property type="gene ID" value="Kaladp0044s0074.v1.1"/>
</dbReference>
<dbReference type="AlphaFoldDB" id="A0A7N0TTB1"/>
<evidence type="ECO:0000256" key="2">
    <source>
        <dbReference type="SAM" id="MobiDB-lite"/>
    </source>
</evidence>
<accession>A0A7N0TTB1</accession>
<evidence type="ECO:0000256" key="1">
    <source>
        <dbReference type="ARBA" id="ARBA00022801"/>
    </source>
</evidence>
<feature type="region of interest" description="Disordered" evidence="2">
    <location>
        <begin position="583"/>
        <end position="605"/>
    </location>
</feature>
<dbReference type="InterPro" id="IPR043367">
    <property type="entry name" value="PLIP1/2/3"/>
</dbReference>
<dbReference type="Pfam" id="PF01764">
    <property type="entry name" value="Lipase_3"/>
    <property type="match status" value="1"/>
</dbReference>
<sequence length="605" mass="67405">MGSIANLHAGGGSIHAFASSAMDAAGTSTLVRGYPRYQMMMMMIMNSPSKRRTSSSSAFISFRKLDEESSGKNWFFHWCSRWTTTKVVIATQQSIIEDDADGAIVDESGGAGVASQDCSWDSGCQVDYDEGENMAEFSAESFSKLLRRVSLAGVRTYAELCHLGNLSYHIPKIKADDLLRGTGLRFVASHLERNKQQLTRMMLQSNNGQTHHPAVDLYDHQTEGYYYYRQGITGGLLAAGASDDSKWPPQENDAPCGWYICDDDQTGIRYFIIQGSESLASWQANLRFEPAQFEDREVLVHSGIYDAAMGIYEQLRPEIQAHLRSATNRRRPLLQFTGHSLGGSIATLLNLMLLIRAEAPISALLPVVTFGSPFIMCGGEELMQDLGLPRGHVQGVVLHRDIVPKAFSVTLADRLIDILKAVNANFRCHPCLNDKRLVYDPMGEFLILQPEESFSPSHHLLPPGPGLYLLSGDTLPDTIKAERMVKAAQAAFLNSPYPTEILKDPAAYGSFGTISRDHDMNSYLKSLHDLIKYEVTRIQETGRARRNRIRRLLQGLPLKKAAEDNKVDAWRSLRLMLPKMSRENCPKNSNISETDTESVKPFWTS</sequence>
<evidence type="ECO:0000313" key="5">
    <source>
        <dbReference type="Proteomes" id="UP000594263"/>
    </source>
</evidence>
<dbReference type="GO" id="GO:0006629">
    <property type="term" value="P:lipid metabolic process"/>
    <property type="evidence" value="ECO:0007669"/>
    <property type="project" value="InterPro"/>
</dbReference>
<dbReference type="GO" id="GO:0008970">
    <property type="term" value="F:phospholipase A1 activity"/>
    <property type="evidence" value="ECO:0007669"/>
    <property type="project" value="InterPro"/>
</dbReference>
<dbReference type="Gene3D" id="3.40.50.1820">
    <property type="entry name" value="alpha/beta hydrolase"/>
    <property type="match status" value="1"/>
</dbReference>
<dbReference type="PANTHER" id="PTHR46483:SF4">
    <property type="entry name" value="PHOSPHOLIPASE A1 PLIP2, CHLOROPLASTIC"/>
    <property type="match status" value="1"/>
</dbReference>
<evidence type="ECO:0000313" key="4">
    <source>
        <dbReference type="EnsemblPlants" id="Kaladp0044s0074.1.v1.1"/>
    </source>
</evidence>
<name>A0A7N0TTB1_KALFE</name>
<keyword evidence="1" id="KW-0378">Hydrolase</keyword>
<dbReference type="CDD" id="cd00519">
    <property type="entry name" value="Lipase_3"/>
    <property type="match status" value="1"/>
</dbReference>
<keyword evidence="5" id="KW-1185">Reference proteome</keyword>
<dbReference type="InterPro" id="IPR002921">
    <property type="entry name" value="Fungal_lipase-type"/>
</dbReference>
<feature type="domain" description="Fungal lipase-type" evidence="3">
    <location>
        <begin position="271"/>
        <end position="408"/>
    </location>
</feature>
<dbReference type="Gramene" id="Kaladp0044s0074.1.v1.1">
    <property type="protein sequence ID" value="Kaladp0044s0074.1.v1.1"/>
    <property type="gene ID" value="Kaladp0044s0074.v1.1"/>
</dbReference>
<evidence type="ECO:0000259" key="3">
    <source>
        <dbReference type="Pfam" id="PF01764"/>
    </source>
</evidence>
<protein>
    <recommendedName>
        <fullName evidence="3">Fungal lipase-type domain-containing protein</fullName>
    </recommendedName>
</protein>
<organism evidence="4 5">
    <name type="scientific">Kalanchoe fedtschenkoi</name>
    <name type="common">Lavender scallops</name>
    <name type="synonym">South American air plant</name>
    <dbReference type="NCBI Taxonomy" id="63787"/>
    <lineage>
        <taxon>Eukaryota</taxon>
        <taxon>Viridiplantae</taxon>
        <taxon>Streptophyta</taxon>
        <taxon>Embryophyta</taxon>
        <taxon>Tracheophyta</taxon>
        <taxon>Spermatophyta</taxon>
        <taxon>Magnoliopsida</taxon>
        <taxon>eudicotyledons</taxon>
        <taxon>Gunneridae</taxon>
        <taxon>Pentapetalae</taxon>
        <taxon>Saxifragales</taxon>
        <taxon>Crassulaceae</taxon>
        <taxon>Kalanchoe</taxon>
    </lineage>
</organism>
<dbReference type="InterPro" id="IPR029058">
    <property type="entry name" value="AB_hydrolase_fold"/>
</dbReference>
<proteinExistence type="predicted"/>